<evidence type="ECO:0000256" key="6">
    <source>
        <dbReference type="ARBA" id="ARBA00022741"/>
    </source>
</evidence>
<dbReference type="Gene3D" id="3.30.450.20">
    <property type="entry name" value="PAS domain"/>
    <property type="match status" value="1"/>
</dbReference>
<evidence type="ECO:0000256" key="5">
    <source>
        <dbReference type="ARBA" id="ARBA00022692"/>
    </source>
</evidence>
<dbReference type="PANTHER" id="PTHR42878:SF7">
    <property type="entry name" value="SENSOR HISTIDINE KINASE GLRK"/>
    <property type="match status" value="1"/>
</dbReference>
<dbReference type="InterPro" id="IPR050351">
    <property type="entry name" value="BphY/WalK/GraS-like"/>
</dbReference>
<dbReference type="SMART" id="SM00091">
    <property type="entry name" value="PAS"/>
    <property type="match status" value="1"/>
</dbReference>
<evidence type="ECO:0000259" key="14">
    <source>
        <dbReference type="PROSITE" id="PS50112"/>
    </source>
</evidence>
<reference evidence="16 17" key="1">
    <citation type="submission" date="2019-10" db="EMBL/GenBank/DDBJ databases">
        <title>Isolation and characterization of Methanoculleus sp. Wushi-C6 from a hot spring well.</title>
        <authorList>
            <person name="Chen S.-C."/>
            <person name="Lan Z.-H."/>
            <person name="You Y.-T."/>
            <person name="Lai M.-C."/>
        </authorList>
    </citation>
    <scope>NUCLEOTIDE SEQUENCE [LARGE SCALE GENOMIC DNA]</scope>
    <source>
        <strain evidence="16 17">Wushi-C6</strain>
    </source>
</reference>
<feature type="transmembrane region" description="Helical" evidence="12">
    <location>
        <begin position="111"/>
        <end position="131"/>
    </location>
</feature>
<feature type="transmembrane region" description="Helical" evidence="12">
    <location>
        <begin position="6"/>
        <end position="26"/>
    </location>
</feature>
<evidence type="ECO:0000313" key="16">
    <source>
        <dbReference type="EMBL" id="MDV2482228.1"/>
    </source>
</evidence>
<keyword evidence="7" id="KW-0418">Kinase</keyword>
<sequence length="572" mass="62126">MVSWYEMLTLLYFLATATVVLLGAFILGKNAHSRIHQIFFLASLTWAFWAFSEFMQHTLEGTAAADPWIAAEAIWILDTAVALHFILLFVKSPYLHASRTPRALAPLYVPAIVFLCVVCCTDLFIAALAPASPGLDGLAAGDLVVLLAYLWALICAGIGWILCIRYVLRTPAGGERRQAALVAIGLTVPVISGFSYLASDAVPWLMVFELPPVTALWFSLFVGYAIWKHGLFIITPQTTADTIISTMNDGLLLLDDHNRVLETNAALTTMLGRDRPDLIGIPAETLFSNRLEAADIFSAVLTAGSVPDRETVLQRRDGRPLPVSLSGAAVGNDDGGVAGIVMIVRDIAERKMHENALSESNRKLALLSSITRHDLLNQVMVIRGHLHFASEDTEDAAVRDRLAKCDAAAALIQQQAEFTRDYQDLGQQSPVWQKVSSVVAAEAAAFRGVPVTIRADTDGTEIYADPLFSRVVYNLIDNALRHGGNVTAISFSVRQDNGSAILRCEDNGEGVLPGEKEGLFRWGVGRNTGHGLFLSREILAITGIEIQETGSPGSGARFEMRIPEGNIRYGEA</sequence>
<accession>A0ABU3X2E7</accession>
<dbReference type="InterPro" id="IPR000014">
    <property type="entry name" value="PAS"/>
</dbReference>
<evidence type="ECO:0000259" key="13">
    <source>
        <dbReference type="PROSITE" id="PS50109"/>
    </source>
</evidence>
<dbReference type="InterPro" id="IPR035965">
    <property type="entry name" value="PAS-like_dom_sf"/>
</dbReference>
<keyword evidence="17" id="KW-1185">Reference proteome</keyword>
<dbReference type="InterPro" id="IPR005467">
    <property type="entry name" value="His_kinase_dom"/>
</dbReference>
<dbReference type="InterPro" id="IPR003594">
    <property type="entry name" value="HATPase_dom"/>
</dbReference>
<evidence type="ECO:0000256" key="10">
    <source>
        <dbReference type="ARBA" id="ARBA00023012"/>
    </source>
</evidence>
<evidence type="ECO:0000259" key="15">
    <source>
        <dbReference type="PROSITE" id="PS50113"/>
    </source>
</evidence>
<dbReference type="RefSeq" id="WP_317065293.1">
    <property type="nucleotide sequence ID" value="NZ_WBKO01000002.1"/>
</dbReference>
<comment type="caution">
    <text evidence="16">The sequence shown here is derived from an EMBL/GenBank/DDBJ whole genome shotgun (WGS) entry which is preliminary data.</text>
</comment>
<feature type="transmembrane region" description="Helical" evidence="12">
    <location>
        <begin position="180"/>
        <end position="198"/>
    </location>
</feature>
<feature type="domain" description="PAS" evidence="14">
    <location>
        <begin position="236"/>
        <end position="280"/>
    </location>
</feature>
<feature type="domain" description="PAC" evidence="15">
    <location>
        <begin position="307"/>
        <end position="359"/>
    </location>
</feature>
<feature type="transmembrane region" description="Helical" evidence="12">
    <location>
        <begin position="204"/>
        <end position="227"/>
    </location>
</feature>
<dbReference type="NCBIfam" id="TIGR00229">
    <property type="entry name" value="sensory_box"/>
    <property type="match status" value="1"/>
</dbReference>
<dbReference type="PROSITE" id="PS50113">
    <property type="entry name" value="PAC"/>
    <property type="match status" value="1"/>
</dbReference>
<dbReference type="CDD" id="cd00130">
    <property type="entry name" value="PAS"/>
    <property type="match status" value="1"/>
</dbReference>
<keyword evidence="9 12" id="KW-1133">Transmembrane helix</keyword>
<keyword evidence="5 12" id="KW-0812">Transmembrane</keyword>
<dbReference type="PROSITE" id="PS50112">
    <property type="entry name" value="PAS"/>
    <property type="match status" value="1"/>
</dbReference>
<keyword evidence="4" id="KW-0808">Transferase</keyword>
<evidence type="ECO:0000256" key="4">
    <source>
        <dbReference type="ARBA" id="ARBA00022679"/>
    </source>
</evidence>
<comment type="subcellular location">
    <subcellularLocation>
        <location evidence="2">Membrane</location>
        <topology evidence="2">Multi-pass membrane protein</topology>
    </subcellularLocation>
</comment>
<dbReference type="SMART" id="SM00387">
    <property type="entry name" value="HATPase_c"/>
    <property type="match status" value="1"/>
</dbReference>
<feature type="transmembrane region" description="Helical" evidence="12">
    <location>
        <begin position="143"/>
        <end position="168"/>
    </location>
</feature>
<organism evidence="16 17">
    <name type="scientific">Methanoculleus caldifontis</name>
    <dbReference type="NCBI Taxonomy" id="2651577"/>
    <lineage>
        <taxon>Archaea</taxon>
        <taxon>Methanobacteriati</taxon>
        <taxon>Methanobacteriota</taxon>
        <taxon>Stenosarchaea group</taxon>
        <taxon>Methanomicrobia</taxon>
        <taxon>Methanomicrobiales</taxon>
        <taxon>Methanomicrobiaceae</taxon>
        <taxon>Methanoculleus</taxon>
    </lineage>
</organism>
<evidence type="ECO:0000256" key="3">
    <source>
        <dbReference type="ARBA" id="ARBA00012438"/>
    </source>
</evidence>
<feature type="transmembrane region" description="Helical" evidence="12">
    <location>
        <begin position="38"/>
        <end position="56"/>
    </location>
</feature>
<protein>
    <recommendedName>
        <fullName evidence="3">histidine kinase</fullName>
        <ecNumber evidence="3">2.7.13.3</ecNumber>
    </recommendedName>
</protein>
<evidence type="ECO:0000256" key="12">
    <source>
        <dbReference type="SAM" id="Phobius"/>
    </source>
</evidence>
<keyword evidence="6" id="KW-0547">Nucleotide-binding</keyword>
<proteinExistence type="predicted"/>
<dbReference type="PROSITE" id="PS50109">
    <property type="entry name" value="HIS_KIN"/>
    <property type="match status" value="1"/>
</dbReference>
<dbReference type="EMBL" id="WBKO01000002">
    <property type="protein sequence ID" value="MDV2482228.1"/>
    <property type="molecule type" value="Genomic_DNA"/>
</dbReference>
<dbReference type="Gene3D" id="3.30.565.10">
    <property type="entry name" value="Histidine kinase-like ATPase, C-terminal domain"/>
    <property type="match status" value="1"/>
</dbReference>
<keyword evidence="8" id="KW-0067">ATP-binding</keyword>
<dbReference type="InterPro" id="IPR001610">
    <property type="entry name" value="PAC"/>
</dbReference>
<keyword evidence="10" id="KW-0902">Two-component regulatory system</keyword>
<evidence type="ECO:0000256" key="8">
    <source>
        <dbReference type="ARBA" id="ARBA00022840"/>
    </source>
</evidence>
<gene>
    <name evidence="16" type="ORF">F8E02_09505</name>
</gene>
<dbReference type="InterPro" id="IPR000700">
    <property type="entry name" value="PAS-assoc_C"/>
</dbReference>
<dbReference type="Proteomes" id="UP001281203">
    <property type="component" value="Unassembled WGS sequence"/>
</dbReference>
<feature type="transmembrane region" description="Helical" evidence="12">
    <location>
        <begin position="68"/>
        <end position="90"/>
    </location>
</feature>
<evidence type="ECO:0000256" key="11">
    <source>
        <dbReference type="ARBA" id="ARBA00023136"/>
    </source>
</evidence>
<dbReference type="SUPFAM" id="SSF55874">
    <property type="entry name" value="ATPase domain of HSP90 chaperone/DNA topoisomerase II/histidine kinase"/>
    <property type="match status" value="1"/>
</dbReference>
<dbReference type="EC" id="2.7.13.3" evidence="3"/>
<evidence type="ECO:0000256" key="7">
    <source>
        <dbReference type="ARBA" id="ARBA00022777"/>
    </source>
</evidence>
<comment type="catalytic activity">
    <reaction evidence="1">
        <text>ATP + protein L-histidine = ADP + protein N-phospho-L-histidine.</text>
        <dbReference type="EC" id="2.7.13.3"/>
    </reaction>
</comment>
<dbReference type="InterPro" id="IPR036890">
    <property type="entry name" value="HATPase_C_sf"/>
</dbReference>
<evidence type="ECO:0000256" key="9">
    <source>
        <dbReference type="ARBA" id="ARBA00022989"/>
    </source>
</evidence>
<dbReference type="Pfam" id="PF13426">
    <property type="entry name" value="PAS_9"/>
    <property type="match status" value="1"/>
</dbReference>
<name>A0ABU3X2E7_9EURY</name>
<dbReference type="SMART" id="SM00086">
    <property type="entry name" value="PAC"/>
    <property type="match status" value="1"/>
</dbReference>
<evidence type="ECO:0000313" key="17">
    <source>
        <dbReference type="Proteomes" id="UP001281203"/>
    </source>
</evidence>
<dbReference type="SUPFAM" id="SSF55785">
    <property type="entry name" value="PYP-like sensor domain (PAS domain)"/>
    <property type="match status" value="1"/>
</dbReference>
<dbReference type="PANTHER" id="PTHR42878">
    <property type="entry name" value="TWO-COMPONENT HISTIDINE KINASE"/>
    <property type="match status" value="1"/>
</dbReference>
<dbReference type="CDD" id="cd00075">
    <property type="entry name" value="HATPase"/>
    <property type="match status" value="1"/>
</dbReference>
<feature type="domain" description="Histidine kinase" evidence="13">
    <location>
        <begin position="468"/>
        <end position="566"/>
    </location>
</feature>
<evidence type="ECO:0000256" key="2">
    <source>
        <dbReference type="ARBA" id="ARBA00004141"/>
    </source>
</evidence>
<keyword evidence="11 12" id="KW-0472">Membrane</keyword>
<dbReference type="Pfam" id="PF02518">
    <property type="entry name" value="HATPase_c"/>
    <property type="match status" value="1"/>
</dbReference>
<evidence type="ECO:0000256" key="1">
    <source>
        <dbReference type="ARBA" id="ARBA00000085"/>
    </source>
</evidence>